<dbReference type="EMBL" id="BAAAZP010000169">
    <property type="protein sequence ID" value="GAA3702591.1"/>
    <property type="molecule type" value="Genomic_DNA"/>
</dbReference>
<evidence type="ECO:0008006" key="5">
    <source>
        <dbReference type="Google" id="ProtNLM"/>
    </source>
</evidence>
<keyword evidence="4" id="KW-1185">Reference proteome</keyword>
<proteinExistence type="predicted"/>
<evidence type="ECO:0000313" key="4">
    <source>
        <dbReference type="Proteomes" id="UP001500902"/>
    </source>
</evidence>
<protein>
    <recommendedName>
        <fullName evidence="5">Lipoprotein</fullName>
    </recommendedName>
</protein>
<keyword evidence="2" id="KW-0732">Signal</keyword>
<feature type="signal peptide" evidence="2">
    <location>
        <begin position="1"/>
        <end position="25"/>
    </location>
</feature>
<feature type="region of interest" description="Disordered" evidence="1">
    <location>
        <begin position="104"/>
        <end position="144"/>
    </location>
</feature>
<evidence type="ECO:0000313" key="3">
    <source>
        <dbReference type="EMBL" id="GAA3702591.1"/>
    </source>
</evidence>
<comment type="caution">
    <text evidence="3">The sequence shown here is derived from an EMBL/GenBank/DDBJ whole genome shotgun (WGS) entry which is preliminary data.</text>
</comment>
<reference evidence="4" key="1">
    <citation type="journal article" date="2019" name="Int. J. Syst. Evol. Microbiol.">
        <title>The Global Catalogue of Microorganisms (GCM) 10K type strain sequencing project: providing services to taxonomists for standard genome sequencing and annotation.</title>
        <authorList>
            <consortium name="The Broad Institute Genomics Platform"/>
            <consortium name="The Broad Institute Genome Sequencing Center for Infectious Disease"/>
            <person name="Wu L."/>
            <person name="Ma J."/>
        </authorList>
    </citation>
    <scope>NUCLEOTIDE SEQUENCE [LARGE SCALE GENOMIC DNA]</scope>
    <source>
        <strain evidence="4">JCM 16904</strain>
    </source>
</reference>
<feature type="chain" id="PRO_5047246631" description="Lipoprotein" evidence="2">
    <location>
        <begin position="26"/>
        <end position="144"/>
    </location>
</feature>
<sequence length="144" mass="15353">MSFPRPWVGSTMTALALAFPLAATGCTASYDTRMTYLRTTAQRGVDTHKLLYSQEARIDKARCERAYDGSGVVDEAPHVETIDGREAWHAQVKEFFVDSCLSGKPKPVPADLPHPGDSPQASTTAAPTSSPTKSAATATPTTTP</sequence>
<dbReference type="Proteomes" id="UP001500902">
    <property type="component" value="Unassembled WGS sequence"/>
</dbReference>
<name>A0ABP7DCG3_9ACTN</name>
<organism evidence="3 4">
    <name type="scientific">Nonomuraea antimicrobica</name>
    <dbReference type="NCBI Taxonomy" id="561173"/>
    <lineage>
        <taxon>Bacteria</taxon>
        <taxon>Bacillati</taxon>
        <taxon>Actinomycetota</taxon>
        <taxon>Actinomycetes</taxon>
        <taxon>Streptosporangiales</taxon>
        <taxon>Streptosporangiaceae</taxon>
        <taxon>Nonomuraea</taxon>
    </lineage>
</organism>
<evidence type="ECO:0000256" key="2">
    <source>
        <dbReference type="SAM" id="SignalP"/>
    </source>
</evidence>
<feature type="compositionally biased region" description="Low complexity" evidence="1">
    <location>
        <begin position="118"/>
        <end position="144"/>
    </location>
</feature>
<gene>
    <name evidence="3" type="ORF">GCM10022224_080530</name>
</gene>
<evidence type="ECO:0000256" key="1">
    <source>
        <dbReference type="SAM" id="MobiDB-lite"/>
    </source>
</evidence>
<accession>A0ABP7DCG3</accession>
<dbReference type="PROSITE" id="PS51257">
    <property type="entry name" value="PROKAR_LIPOPROTEIN"/>
    <property type="match status" value="1"/>
</dbReference>